<dbReference type="Pfam" id="PF01048">
    <property type="entry name" value="PNP_UDP_1"/>
    <property type="match status" value="1"/>
</dbReference>
<dbReference type="Gene3D" id="3.40.50.1580">
    <property type="entry name" value="Nucleoside phosphorylase domain"/>
    <property type="match status" value="1"/>
</dbReference>
<evidence type="ECO:0000256" key="4">
    <source>
        <dbReference type="HAMAP-Rule" id="MF_03155"/>
    </source>
</evidence>
<keyword evidence="4" id="KW-0963">Cytoplasm</keyword>
<evidence type="ECO:0000259" key="5">
    <source>
        <dbReference type="Pfam" id="PF01048"/>
    </source>
</evidence>
<feature type="domain" description="Nucleoside phosphorylase" evidence="5">
    <location>
        <begin position="13"/>
        <end position="273"/>
    </location>
</feature>
<reference evidence="6" key="1">
    <citation type="submission" date="2022-03" db="EMBL/GenBank/DDBJ databases">
        <title>Draft genome sequence of Aduncisulcus paluster, a free-living microaerophilic Fornicata.</title>
        <authorList>
            <person name="Yuyama I."/>
            <person name="Kume K."/>
            <person name="Tamura T."/>
            <person name="Inagaki Y."/>
            <person name="Hashimoto T."/>
        </authorList>
    </citation>
    <scope>NUCLEOTIDE SEQUENCE</scope>
    <source>
        <strain evidence="6">NY0171</strain>
    </source>
</reference>
<dbReference type="HAMAP" id="MF_01963">
    <property type="entry name" value="MTAP"/>
    <property type="match status" value="1"/>
</dbReference>
<comment type="similarity">
    <text evidence="4">Belongs to the PNP/MTAP phosphorylase family. MTAP subfamily.</text>
</comment>
<keyword evidence="7" id="KW-1185">Reference proteome</keyword>
<comment type="caution">
    <text evidence="6">The sequence shown here is derived from an EMBL/GenBank/DDBJ whole genome shotgun (WGS) entry which is preliminary data.</text>
</comment>
<feature type="binding site" evidence="4">
    <location>
        <position position="19"/>
    </location>
    <ligand>
        <name>phosphate</name>
        <dbReference type="ChEBI" id="CHEBI:43474"/>
    </ligand>
</feature>
<accession>A0ABQ5KY37</accession>
<keyword evidence="1 4" id="KW-0328">Glycosyltransferase</keyword>
<comment type="pathway">
    <text evidence="4">Amino-acid biosynthesis; L-methionine biosynthesis via salvage pathway; S-methyl-5-thio-alpha-D-ribose 1-phosphate from S-methyl-5'-thioadenosine (phosphorylase route): step 1/1.</text>
</comment>
<name>A0ABQ5KY37_9EUKA</name>
<feature type="binding site" evidence="4">
    <location>
        <begin position="60"/>
        <end position="61"/>
    </location>
    <ligand>
        <name>phosphate</name>
        <dbReference type="ChEBI" id="CHEBI:43474"/>
    </ligand>
</feature>
<dbReference type="PANTHER" id="PTHR42679">
    <property type="entry name" value="S-METHYL-5'-THIOADENOSINE PHOSPHORYLASE"/>
    <property type="match status" value="1"/>
</dbReference>
<dbReference type="InterPro" id="IPR000845">
    <property type="entry name" value="Nucleoside_phosphorylase_d"/>
</dbReference>
<feature type="binding site" evidence="4">
    <location>
        <begin position="239"/>
        <end position="241"/>
    </location>
    <ligand>
        <name>substrate</name>
    </ligand>
</feature>
<evidence type="ECO:0000256" key="2">
    <source>
        <dbReference type="ARBA" id="ARBA00022679"/>
    </source>
</evidence>
<sequence length="324" mass="35397">MPEPIISDSSISIAIIGGSGLYEAAGVEIEREFISKTPFGDSCPIIIGTLGGTRVAYIARHAKGHVYTPTTCPYQANIYALKSLGVRHVLAFSAVGSLQKEMKPRDLVVIEQFYDRTRHRKDTFFTEIAAHAPFSNPTSPEQNDLLSKSIISLASQLIGDASLFLPSSYSSDESLPANVFPRKEPSSYVCIEGPAFSTYTESITYRKLGFDIVGMTALTEAKLCCECEIAYSCVALVTDYDCWYIEAHEAVTAAMVSQVQAVNGKNAALIMKKWVSDMSERISEQSTLDFSVHGIMAGAIMTDMKCVDPAICAKLRPLLPKYIE</sequence>
<evidence type="ECO:0000256" key="3">
    <source>
        <dbReference type="ARBA" id="ARBA00022726"/>
    </source>
</evidence>
<comment type="subunit">
    <text evidence="4">Homotrimer.</text>
</comment>
<feature type="site" description="Important for substrate specificity" evidence="4">
    <location>
        <position position="197"/>
    </location>
</feature>
<feature type="site" description="Important for substrate specificity" evidence="4">
    <location>
        <position position="253"/>
    </location>
</feature>
<evidence type="ECO:0000256" key="1">
    <source>
        <dbReference type="ARBA" id="ARBA00022676"/>
    </source>
</evidence>
<dbReference type="InterPro" id="IPR010044">
    <property type="entry name" value="MTAP"/>
</dbReference>
<dbReference type="EMBL" id="BQXS01011459">
    <property type="protein sequence ID" value="GKT37355.1"/>
    <property type="molecule type" value="Genomic_DNA"/>
</dbReference>
<keyword evidence="2 4" id="KW-0808">Transferase</keyword>
<organism evidence="6 7">
    <name type="scientific">Aduncisulcus paluster</name>
    <dbReference type="NCBI Taxonomy" id="2918883"/>
    <lineage>
        <taxon>Eukaryota</taxon>
        <taxon>Metamonada</taxon>
        <taxon>Carpediemonas-like organisms</taxon>
        <taxon>Aduncisulcus</taxon>
    </lineage>
</organism>
<dbReference type="SUPFAM" id="SSF53167">
    <property type="entry name" value="Purine and uridine phosphorylases"/>
    <property type="match status" value="1"/>
</dbReference>
<keyword evidence="3 4" id="KW-0660">Purine salvage</keyword>
<feature type="binding site" evidence="4">
    <location>
        <position position="215"/>
    </location>
    <ligand>
        <name>substrate</name>
    </ligand>
</feature>
<evidence type="ECO:0000313" key="7">
    <source>
        <dbReference type="Proteomes" id="UP001057375"/>
    </source>
</evidence>
<dbReference type="PANTHER" id="PTHR42679:SF2">
    <property type="entry name" value="S-METHYL-5'-THIOADENOSINE PHOSPHORYLASE"/>
    <property type="match status" value="1"/>
</dbReference>
<proteinExistence type="inferred from homology"/>
<evidence type="ECO:0000313" key="6">
    <source>
        <dbReference type="EMBL" id="GKT37355.1"/>
    </source>
</evidence>
<dbReference type="EC" id="2.4.2.28" evidence="4"/>
<dbReference type="InterPro" id="IPR035994">
    <property type="entry name" value="Nucleoside_phosphorylase_sf"/>
</dbReference>
<comment type="catalytic activity">
    <reaction evidence="4">
        <text>S-methyl-5'-thioadenosine + phosphate = 5-(methylsulfanyl)-alpha-D-ribose 1-phosphate + adenine</text>
        <dbReference type="Rhea" id="RHEA:11852"/>
        <dbReference type="ChEBI" id="CHEBI:16708"/>
        <dbReference type="ChEBI" id="CHEBI:17509"/>
        <dbReference type="ChEBI" id="CHEBI:43474"/>
        <dbReference type="ChEBI" id="CHEBI:58533"/>
        <dbReference type="EC" id="2.4.2.28"/>
    </reaction>
</comment>
<gene>
    <name evidence="6" type="ORF">ADUPG1_010156</name>
</gene>
<dbReference type="CDD" id="cd09010">
    <property type="entry name" value="MTAP_SsMTAPII_like_MTIP"/>
    <property type="match status" value="1"/>
</dbReference>
<feature type="binding site" evidence="4">
    <location>
        <position position="216"/>
    </location>
    <ligand>
        <name>phosphate</name>
        <dbReference type="ChEBI" id="CHEBI:43474"/>
    </ligand>
</feature>
<feature type="binding site" evidence="4">
    <location>
        <begin position="93"/>
        <end position="94"/>
    </location>
    <ligand>
        <name>phosphate</name>
        <dbReference type="ChEBI" id="CHEBI:43474"/>
    </ligand>
</feature>
<keyword evidence="4" id="KW-0539">Nucleus</keyword>
<comment type="subcellular location">
    <subcellularLocation>
        <location evidence="4">Cytoplasm</location>
    </subcellularLocation>
    <subcellularLocation>
        <location evidence="4">Nucleus</location>
    </subcellularLocation>
</comment>
<dbReference type="Proteomes" id="UP001057375">
    <property type="component" value="Unassembled WGS sequence"/>
</dbReference>
<protein>
    <recommendedName>
        <fullName evidence="4">S-methyl-5'-thioadenosine phosphorylase</fullName>
        <ecNumber evidence="4">2.4.2.28</ecNumber>
    </recommendedName>
    <alternativeName>
        <fullName evidence="4">5'-methylthioadenosine phosphorylase</fullName>
        <shortName evidence="4">MTA phosphorylase</shortName>
        <shortName evidence="4">MTAP</shortName>
        <shortName evidence="4">MTAPase</shortName>
    </alternativeName>
</protein>
<comment type="function">
    <text evidence="4">Catalyzes the reversible phosphorylation of S-methyl-5'-thioadenosine (MTA) to adenine and 5-methylthioribose-1-phosphate. Involved in the breakdown of MTA, a major by-product of polyamine biosynthesis. Responsible for the first step in the methionine salvage pathway after MTA has been generated from S-adenosylmethionine. Has broad substrate specificity with 6-aminopurine nucleosides as preferred substrates.</text>
</comment>